<dbReference type="AlphaFoldDB" id="A0A0D2AKG5"/>
<dbReference type="SUPFAM" id="SSF51735">
    <property type="entry name" value="NAD(P)-binding Rossmann-fold domains"/>
    <property type="match status" value="1"/>
</dbReference>
<dbReference type="Proteomes" id="UP000054466">
    <property type="component" value="Unassembled WGS sequence"/>
</dbReference>
<proteinExistence type="predicted"/>
<evidence type="ECO:0000259" key="2">
    <source>
        <dbReference type="SMART" id="SM00829"/>
    </source>
</evidence>
<feature type="domain" description="Enoyl reductase (ER)" evidence="2">
    <location>
        <begin position="9"/>
        <end position="334"/>
    </location>
</feature>
<keyword evidence="1" id="KW-0560">Oxidoreductase</keyword>
<accession>A0A0D2AKG5</accession>
<dbReference type="PANTHER" id="PTHR44573">
    <property type="entry name" value="NADPH-DEPENDENT ALKENAL/ONE OXIDOREDUCTASE, CHLOROPLASTIC"/>
    <property type="match status" value="1"/>
</dbReference>
<evidence type="ECO:0000313" key="4">
    <source>
        <dbReference type="Proteomes" id="UP000054466"/>
    </source>
</evidence>
<dbReference type="EMBL" id="KN847044">
    <property type="protein sequence ID" value="KIW25452.1"/>
    <property type="molecule type" value="Genomic_DNA"/>
</dbReference>
<evidence type="ECO:0000313" key="3">
    <source>
        <dbReference type="EMBL" id="KIW25452.1"/>
    </source>
</evidence>
<dbReference type="VEuPathDB" id="FungiDB:PV07_08624"/>
<dbReference type="InterPro" id="IPR020843">
    <property type="entry name" value="ER"/>
</dbReference>
<dbReference type="InterPro" id="IPR011032">
    <property type="entry name" value="GroES-like_sf"/>
</dbReference>
<dbReference type="InterPro" id="IPR036291">
    <property type="entry name" value="NAD(P)-bd_dom_sf"/>
</dbReference>
<dbReference type="Pfam" id="PF13602">
    <property type="entry name" value="ADH_zinc_N_2"/>
    <property type="match status" value="1"/>
</dbReference>
<dbReference type="PANTHER" id="PTHR44573:SF1">
    <property type="entry name" value="NADPH-DEPENDENT ALKENAL_ONE OXIDOREDUCTASE, CHLOROPLASTIC"/>
    <property type="match status" value="1"/>
</dbReference>
<name>A0A0D2AKG5_9EURO</name>
<protein>
    <recommendedName>
        <fullName evidence="2">Enoyl reductase (ER) domain-containing protein</fullName>
    </recommendedName>
</protein>
<dbReference type="InterPro" id="IPR044626">
    <property type="entry name" value="AOR-like"/>
</dbReference>
<dbReference type="RefSeq" id="XP_016245668.1">
    <property type="nucleotide sequence ID" value="XM_016395812.1"/>
</dbReference>
<dbReference type="HOGENOM" id="CLU_352662_0_0_1"/>
<sequence length="797" mass="86380">MANLTPVPRTMKSLVAPRYCTPAEYQIVELPVPEIKKPNEVLIRICAAAVNPGDTQVASGAFRLLQSFSFPIKLGVEGAGVVVQVGSAVATVKPGDEVYVLESDPASNFEHFGFLSEYALASEQFVLRKPANLTFSEAASLLGATMPGIEAFETALKHMPEGETIAGKTVLVTAGLGALGSMGTQLAKNVYGAGKVITTVSTPKVALVETYTPGIVDKVVDYKTQDVLQVVPRGSVDVVYNAPWDFTGLFPLVKPKSGVFITASGIPPSGLLKPVFPRMPRAVAWLVDLLQWWYLWRLVGTSVHYEMIMCTPWDRRKLEEAGEVIQAGHVKAVMSEVRFDDLDAVRRGCQQAYEGRGGVGKFVVKFPSTNAQIGLVGLRALSNKSVSSTFGPRINIPLLYVYLCTVRRPAFRVEHALWLVNERTSDPLRPSPEQCSAVLHSSRRQWRSLLVPARAARGFPSSCANVSSLLPQTPSLPGRSEIEELAGDTSIYLEGFSVWAIHSPPCDFAGKSKKSALHQITIGSSRPSFCLLSDDLPSAWLGFEGCRRTGGEGNYMVAFVLGWAYVLSACLVELRRESDKDQICYTEEKAACNTSGKLGNGETGFGIPVGNADFEECRWWSAVLANGCGWRATLSRAGRDFCPSWECHLQSDDQVLRIHQIPSRDSASTSPRAPSSEQALQYLYHFAQLHDAHDQLLAAFVTALMIPGQGRMGAPIALPRPEPMRTVSGGVHSALLRVLPDHDDLPHFMAFSCVTSAAVSCMLGCLLPDLACLTIWSSCRKEPSGNLTCAGPPSRVP</sequence>
<gene>
    <name evidence="3" type="ORF">PV07_08624</name>
</gene>
<dbReference type="GO" id="GO:0016628">
    <property type="term" value="F:oxidoreductase activity, acting on the CH-CH group of donors, NAD or NADP as acceptor"/>
    <property type="evidence" value="ECO:0007669"/>
    <property type="project" value="InterPro"/>
</dbReference>
<dbReference type="Gene3D" id="3.40.50.720">
    <property type="entry name" value="NAD(P)-binding Rossmann-like Domain"/>
    <property type="match status" value="1"/>
</dbReference>
<dbReference type="Gene3D" id="3.90.180.10">
    <property type="entry name" value="Medium-chain alcohol dehydrogenases, catalytic domain"/>
    <property type="match status" value="1"/>
</dbReference>
<dbReference type="SMART" id="SM00829">
    <property type="entry name" value="PKS_ER"/>
    <property type="match status" value="1"/>
</dbReference>
<dbReference type="OrthoDB" id="191139at2759"/>
<keyword evidence="4" id="KW-1185">Reference proteome</keyword>
<dbReference type="GeneID" id="27347818"/>
<dbReference type="STRING" id="569365.A0A0D2AKG5"/>
<dbReference type="InterPro" id="IPR013154">
    <property type="entry name" value="ADH-like_N"/>
</dbReference>
<dbReference type="CDD" id="cd05289">
    <property type="entry name" value="MDR_like_2"/>
    <property type="match status" value="1"/>
</dbReference>
<dbReference type="Pfam" id="PF08240">
    <property type="entry name" value="ADH_N"/>
    <property type="match status" value="1"/>
</dbReference>
<organism evidence="3 4">
    <name type="scientific">Cladophialophora immunda</name>
    <dbReference type="NCBI Taxonomy" id="569365"/>
    <lineage>
        <taxon>Eukaryota</taxon>
        <taxon>Fungi</taxon>
        <taxon>Dikarya</taxon>
        <taxon>Ascomycota</taxon>
        <taxon>Pezizomycotina</taxon>
        <taxon>Eurotiomycetes</taxon>
        <taxon>Chaetothyriomycetidae</taxon>
        <taxon>Chaetothyriales</taxon>
        <taxon>Herpotrichiellaceae</taxon>
        <taxon>Cladophialophora</taxon>
    </lineage>
</organism>
<reference evidence="3 4" key="1">
    <citation type="submission" date="2015-01" db="EMBL/GenBank/DDBJ databases">
        <title>The Genome Sequence of Cladophialophora immunda CBS83496.</title>
        <authorList>
            <consortium name="The Broad Institute Genomics Platform"/>
            <person name="Cuomo C."/>
            <person name="de Hoog S."/>
            <person name="Gorbushina A."/>
            <person name="Stielow B."/>
            <person name="Teixiera M."/>
            <person name="Abouelleil A."/>
            <person name="Chapman S.B."/>
            <person name="Priest M."/>
            <person name="Young S.K."/>
            <person name="Wortman J."/>
            <person name="Nusbaum C."/>
            <person name="Birren B."/>
        </authorList>
    </citation>
    <scope>NUCLEOTIDE SEQUENCE [LARGE SCALE GENOMIC DNA]</scope>
    <source>
        <strain evidence="3 4">CBS 83496</strain>
    </source>
</reference>
<evidence type="ECO:0000256" key="1">
    <source>
        <dbReference type="ARBA" id="ARBA00023002"/>
    </source>
</evidence>
<dbReference type="SUPFAM" id="SSF50129">
    <property type="entry name" value="GroES-like"/>
    <property type="match status" value="1"/>
</dbReference>